<protein>
    <submittedName>
        <fullName evidence="1">Uncharacterized protein</fullName>
    </submittedName>
</protein>
<proteinExistence type="predicted"/>
<name>A0ACC0B4S5_CATRO</name>
<evidence type="ECO:0000313" key="2">
    <source>
        <dbReference type="Proteomes" id="UP001060085"/>
    </source>
</evidence>
<accession>A0ACC0B4S5</accession>
<reference evidence="2" key="1">
    <citation type="journal article" date="2023" name="Nat. Plants">
        <title>Single-cell RNA sequencing provides a high-resolution roadmap for understanding the multicellular compartmentation of specialized metabolism.</title>
        <authorList>
            <person name="Sun S."/>
            <person name="Shen X."/>
            <person name="Li Y."/>
            <person name="Li Y."/>
            <person name="Wang S."/>
            <person name="Li R."/>
            <person name="Zhang H."/>
            <person name="Shen G."/>
            <person name="Guo B."/>
            <person name="Wei J."/>
            <person name="Xu J."/>
            <person name="St-Pierre B."/>
            <person name="Chen S."/>
            <person name="Sun C."/>
        </authorList>
    </citation>
    <scope>NUCLEOTIDE SEQUENCE [LARGE SCALE GENOMIC DNA]</scope>
</reference>
<comment type="caution">
    <text evidence="1">The sequence shown here is derived from an EMBL/GenBank/DDBJ whole genome shotgun (WGS) entry which is preliminary data.</text>
</comment>
<dbReference type="Proteomes" id="UP001060085">
    <property type="component" value="Linkage Group LG04"/>
</dbReference>
<evidence type="ECO:0000313" key="1">
    <source>
        <dbReference type="EMBL" id="KAI5667567.1"/>
    </source>
</evidence>
<gene>
    <name evidence="1" type="ORF">M9H77_17420</name>
</gene>
<organism evidence="1 2">
    <name type="scientific">Catharanthus roseus</name>
    <name type="common">Madagascar periwinkle</name>
    <name type="synonym">Vinca rosea</name>
    <dbReference type="NCBI Taxonomy" id="4058"/>
    <lineage>
        <taxon>Eukaryota</taxon>
        <taxon>Viridiplantae</taxon>
        <taxon>Streptophyta</taxon>
        <taxon>Embryophyta</taxon>
        <taxon>Tracheophyta</taxon>
        <taxon>Spermatophyta</taxon>
        <taxon>Magnoliopsida</taxon>
        <taxon>eudicotyledons</taxon>
        <taxon>Gunneridae</taxon>
        <taxon>Pentapetalae</taxon>
        <taxon>asterids</taxon>
        <taxon>lamiids</taxon>
        <taxon>Gentianales</taxon>
        <taxon>Apocynaceae</taxon>
        <taxon>Rauvolfioideae</taxon>
        <taxon>Vinceae</taxon>
        <taxon>Catharanthinae</taxon>
        <taxon>Catharanthus</taxon>
    </lineage>
</organism>
<dbReference type="EMBL" id="CM044704">
    <property type="protein sequence ID" value="KAI5667567.1"/>
    <property type="molecule type" value="Genomic_DNA"/>
</dbReference>
<sequence>MTNTSVTGFESVVVIDDPLTVGPNVTFKLVGRAQGIYVSASLNELELLMVLNYVFIEGKYNESTLSILGRNAALSEIREMSIVGGSGLFRYACGYARAKTHKFDFNTGDDVVEYNVYVSRY</sequence>
<keyword evidence="2" id="KW-1185">Reference proteome</keyword>